<keyword evidence="2" id="KW-1185">Reference proteome</keyword>
<gene>
    <name evidence="1" type="ORF">FPZ49_05200</name>
</gene>
<reference evidence="1 2" key="1">
    <citation type="submission" date="2019-07" db="EMBL/GenBank/DDBJ databases">
        <authorList>
            <person name="Kim J."/>
        </authorList>
    </citation>
    <scope>NUCLEOTIDE SEQUENCE [LARGE SCALE GENOMIC DNA]</scope>
    <source>
        <strain evidence="1 2">JC52</strain>
    </source>
</reference>
<name>A0A559KFI0_9BACL</name>
<dbReference type="OrthoDB" id="2638183at2"/>
<organism evidence="1 2">
    <name type="scientific">Paenibacillus cremeus</name>
    <dbReference type="NCBI Taxonomy" id="2163881"/>
    <lineage>
        <taxon>Bacteria</taxon>
        <taxon>Bacillati</taxon>
        <taxon>Bacillota</taxon>
        <taxon>Bacilli</taxon>
        <taxon>Bacillales</taxon>
        <taxon>Paenibacillaceae</taxon>
        <taxon>Paenibacillus</taxon>
    </lineage>
</organism>
<dbReference type="Proteomes" id="UP000317036">
    <property type="component" value="Unassembled WGS sequence"/>
</dbReference>
<protein>
    <submittedName>
        <fullName evidence="1">Uncharacterized protein</fullName>
    </submittedName>
</protein>
<comment type="caution">
    <text evidence="1">The sequence shown here is derived from an EMBL/GenBank/DDBJ whole genome shotgun (WGS) entry which is preliminary data.</text>
</comment>
<dbReference type="EMBL" id="VNJI01000005">
    <property type="protein sequence ID" value="TVY10883.1"/>
    <property type="molecule type" value="Genomic_DNA"/>
</dbReference>
<evidence type="ECO:0000313" key="2">
    <source>
        <dbReference type="Proteomes" id="UP000317036"/>
    </source>
</evidence>
<proteinExistence type="predicted"/>
<accession>A0A559KFI0</accession>
<dbReference type="AlphaFoldDB" id="A0A559KFI0"/>
<evidence type="ECO:0000313" key="1">
    <source>
        <dbReference type="EMBL" id="TVY10883.1"/>
    </source>
</evidence>
<sequence>MALNRRLVTDQDFQEAMDRQLSVRVFQDDHIVDSGGIIIRFTDDLIVVQSRVSDVAYHQRNACEFFEMKKQR</sequence>
<dbReference type="RefSeq" id="WP_144844217.1">
    <property type="nucleotide sequence ID" value="NZ_VNJI01000005.1"/>
</dbReference>